<evidence type="ECO:0000256" key="2">
    <source>
        <dbReference type="ARBA" id="ARBA00049988"/>
    </source>
</evidence>
<accession>A0A241ZHQ6</accession>
<comment type="similarity">
    <text evidence="2">Belongs to the TacA antitoxin family.</text>
</comment>
<gene>
    <name evidence="3" type="ORF">B9X95_02890</name>
</gene>
<reference evidence="3 4" key="1">
    <citation type="submission" date="2017-05" db="EMBL/GenBank/DDBJ databases">
        <authorList>
            <person name="Song R."/>
            <person name="Chenine A.L."/>
            <person name="Ruprecht R.M."/>
        </authorList>
    </citation>
    <scope>NUCLEOTIDE SEQUENCE [LARGE SCALE GENOMIC DNA]</scope>
    <source>
        <strain evidence="3 4">PR350</strain>
    </source>
</reference>
<evidence type="ECO:0000313" key="3">
    <source>
        <dbReference type="EMBL" id="OTM93002.1"/>
    </source>
</evidence>
<proteinExistence type="inferred from homology"/>
<dbReference type="PANTHER" id="PTHR35401:SF2">
    <property type="entry name" value="ABC-TYPE TRANSPORT SYSTEM"/>
    <property type="match status" value="1"/>
</dbReference>
<sequence length="124" mass="14052">MFNSIRSSKVINTKLHDNSRERISARVSHEIYAVISKAAEVTGQTINSFMVQSALQQAQDTIDKHNMQWINVTEDQAGWLQAKLEEPAIVNPYLQDALRLYEETANNVSNISNSIRRYGKTGDQ</sequence>
<evidence type="ECO:0008006" key="5">
    <source>
        <dbReference type="Google" id="ProtNLM"/>
    </source>
</evidence>
<name>A0A241ZHQ6_ACIBA</name>
<dbReference type="Pfam" id="PF08681">
    <property type="entry name" value="TacA1"/>
    <property type="match status" value="1"/>
</dbReference>
<comment type="caution">
    <text evidence="3">The sequence shown here is derived from an EMBL/GenBank/DDBJ whole genome shotgun (WGS) entry which is preliminary data.</text>
</comment>
<dbReference type="GO" id="GO:0006355">
    <property type="term" value="P:regulation of DNA-templated transcription"/>
    <property type="evidence" value="ECO:0007669"/>
    <property type="project" value="InterPro"/>
</dbReference>
<protein>
    <recommendedName>
        <fullName evidence="5">DUF1778 domain-containing protein</fullName>
    </recommendedName>
</protein>
<dbReference type="PANTHER" id="PTHR35401">
    <property type="entry name" value="COPG FAMILY HELIX-TURN-HELIX PROTEIN-RELATED-RELATED"/>
    <property type="match status" value="1"/>
</dbReference>
<dbReference type="SUPFAM" id="SSF47598">
    <property type="entry name" value="Ribbon-helix-helix"/>
    <property type="match status" value="1"/>
</dbReference>
<dbReference type="Gene3D" id="1.20.5.780">
    <property type="entry name" value="Single helix bin"/>
    <property type="match status" value="1"/>
</dbReference>
<dbReference type="Proteomes" id="UP000194699">
    <property type="component" value="Unassembled WGS sequence"/>
</dbReference>
<evidence type="ECO:0000313" key="4">
    <source>
        <dbReference type="Proteomes" id="UP000194699"/>
    </source>
</evidence>
<organism evidence="3 4">
    <name type="scientific">Acinetobacter baumannii</name>
    <dbReference type="NCBI Taxonomy" id="470"/>
    <lineage>
        <taxon>Bacteria</taxon>
        <taxon>Pseudomonadati</taxon>
        <taxon>Pseudomonadota</taxon>
        <taxon>Gammaproteobacteria</taxon>
        <taxon>Moraxellales</taxon>
        <taxon>Moraxellaceae</taxon>
        <taxon>Acinetobacter</taxon>
        <taxon>Acinetobacter calcoaceticus/baumannii complex</taxon>
    </lineage>
</organism>
<dbReference type="InterPro" id="IPR010985">
    <property type="entry name" value="Ribbon_hlx_hlx"/>
</dbReference>
<keyword evidence="1" id="KW-1277">Toxin-antitoxin system</keyword>
<dbReference type="AlphaFoldDB" id="A0A241ZHQ6"/>
<dbReference type="InterPro" id="IPR014795">
    <property type="entry name" value="TacA_1-like"/>
</dbReference>
<evidence type="ECO:0000256" key="1">
    <source>
        <dbReference type="ARBA" id="ARBA00022649"/>
    </source>
</evidence>
<dbReference type="EMBL" id="NGEL01000025">
    <property type="protein sequence ID" value="OTM93002.1"/>
    <property type="molecule type" value="Genomic_DNA"/>
</dbReference>